<accession>A0A974C639</accession>
<evidence type="ECO:0000313" key="1">
    <source>
        <dbReference type="EMBL" id="OCT67077.1"/>
    </source>
</evidence>
<reference evidence="2" key="1">
    <citation type="journal article" date="2016" name="Nature">
        <title>Genome evolution in the allotetraploid frog Xenopus laevis.</title>
        <authorList>
            <person name="Session A.M."/>
            <person name="Uno Y."/>
            <person name="Kwon T."/>
            <person name="Chapman J.A."/>
            <person name="Toyoda A."/>
            <person name="Takahashi S."/>
            <person name="Fukui A."/>
            <person name="Hikosaka A."/>
            <person name="Suzuki A."/>
            <person name="Kondo M."/>
            <person name="van Heeringen S.J."/>
            <person name="Quigley I."/>
            <person name="Heinz S."/>
            <person name="Ogino H."/>
            <person name="Ochi H."/>
            <person name="Hellsten U."/>
            <person name="Lyons J.B."/>
            <person name="Simakov O."/>
            <person name="Putnam N."/>
            <person name="Stites J."/>
            <person name="Kuroki Y."/>
            <person name="Tanaka T."/>
            <person name="Michiue T."/>
            <person name="Watanabe M."/>
            <person name="Bogdanovic O."/>
            <person name="Lister R."/>
            <person name="Georgiou G."/>
            <person name="Paranjpe S.S."/>
            <person name="van Kruijsbergen I."/>
            <person name="Shu S."/>
            <person name="Carlson J."/>
            <person name="Kinoshita T."/>
            <person name="Ohta Y."/>
            <person name="Mawaribuchi S."/>
            <person name="Jenkins J."/>
            <person name="Grimwood J."/>
            <person name="Schmutz J."/>
            <person name="Mitros T."/>
            <person name="Mozaffari S.V."/>
            <person name="Suzuki Y."/>
            <person name="Haramoto Y."/>
            <person name="Yamamoto T.S."/>
            <person name="Takagi C."/>
            <person name="Heald R."/>
            <person name="Miller K."/>
            <person name="Haudenschild C."/>
            <person name="Kitzman J."/>
            <person name="Nakayama T."/>
            <person name="Izutsu Y."/>
            <person name="Robert J."/>
            <person name="Fortriede J."/>
            <person name="Burns K."/>
            <person name="Lotay V."/>
            <person name="Karimi K."/>
            <person name="Yasuoka Y."/>
            <person name="Dichmann D.S."/>
            <person name="Flajnik M.F."/>
            <person name="Houston D.W."/>
            <person name="Shendure J."/>
            <person name="DuPasquier L."/>
            <person name="Vize P.D."/>
            <person name="Zorn A.M."/>
            <person name="Ito M."/>
            <person name="Marcotte E.M."/>
            <person name="Wallingford J.B."/>
            <person name="Ito Y."/>
            <person name="Asashima M."/>
            <person name="Ueno N."/>
            <person name="Matsuda Y."/>
            <person name="Veenstra G.J."/>
            <person name="Fujiyama A."/>
            <person name="Harland R.M."/>
            <person name="Taira M."/>
            <person name="Rokhsar D.S."/>
        </authorList>
    </citation>
    <scope>NUCLEOTIDE SEQUENCE [LARGE SCALE GENOMIC DNA]</scope>
    <source>
        <strain evidence="2">J</strain>
    </source>
</reference>
<name>A0A974C639_XENLA</name>
<evidence type="ECO:0000313" key="2">
    <source>
        <dbReference type="Proteomes" id="UP000694892"/>
    </source>
</evidence>
<proteinExistence type="predicted"/>
<dbReference type="Proteomes" id="UP000694892">
    <property type="component" value="Chromosome 8L"/>
</dbReference>
<dbReference type="EMBL" id="CM004480">
    <property type="protein sequence ID" value="OCT67077.1"/>
    <property type="molecule type" value="Genomic_DNA"/>
</dbReference>
<protein>
    <submittedName>
        <fullName evidence="1">Uncharacterized protein</fullName>
    </submittedName>
</protein>
<organism evidence="1 2">
    <name type="scientific">Xenopus laevis</name>
    <name type="common">African clawed frog</name>
    <dbReference type="NCBI Taxonomy" id="8355"/>
    <lineage>
        <taxon>Eukaryota</taxon>
        <taxon>Metazoa</taxon>
        <taxon>Chordata</taxon>
        <taxon>Craniata</taxon>
        <taxon>Vertebrata</taxon>
        <taxon>Euteleostomi</taxon>
        <taxon>Amphibia</taxon>
        <taxon>Batrachia</taxon>
        <taxon>Anura</taxon>
        <taxon>Pipoidea</taxon>
        <taxon>Pipidae</taxon>
        <taxon>Xenopodinae</taxon>
        <taxon>Xenopus</taxon>
        <taxon>Xenopus</taxon>
    </lineage>
</organism>
<sequence length="114" mass="12497">MVGIGIALHGNLYRKVRRHNKLCFLAMIYAIVLSDHPKLSVLHLFAFGYGGNGGGAALHGNLYMKDTILSIPVLTSDRCYCCFELLNCKYFISLLLCMLGTGGALHGNIVTQTY</sequence>
<gene>
    <name evidence="1" type="ORF">XELAEV_18038358mg</name>
</gene>
<dbReference type="AlphaFoldDB" id="A0A974C639"/>